<protein>
    <recommendedName>
        <fullName evidence="3">DUF1419 domain-containing protein</fullName>
    </recommendedName>
</protein>
<comment type="caution">
    <text evidence="1">The sequence shown here is derived from an EMBL/GenBank/DDBJ whole genome shotgun (WGS) entry which is preliminary data.</text>
</comment>
<dbReference type="RefSeq" id="WP_085398298.1">
    <property type="nucleotide sequence ID" value="NZ_NAFL01000161.1"/>
</dbReference>
<name>A0A1Y2K092_BRAJP</name>
<reference evidence="1 2" key="1">
    <citation type="submission" date="2017-03" db="EMBL/GenBank/DDBJ databases">
        <title>Whole genome sequences of fourteen strains of Bradyrhizobium canariense and one strain of Bradyrhizobium japonicum isolated from Lupinus (Papilionoideae: Genisteae) species in Algeria.</title>
        <authorList>
            <person name="Crovadore J."/>
            <person name="Chekireb D."/>
            <person name="Brachmann A."/>
            <person name="Chablais R."/>
            <person name="Cochard B."/>
            <person name="Lefort F."/>
        </authorList>
    </citation>
    <scope>NUCLEOTIDE SEQUENCE [LARGE SCALE GENOMIC DNA]</scope>
    <source>
        <strain evidence="1 2">UBMA197</strain>
    </source>
</reference>
<dbReference type="AlphaFoldDB" id="A0A1Y2K092"/>
<sequence>MHTSLTIRKVFEGVATRPDMYRMFHRHRGDPAMAEGDAPHLFAGEWFEIAECDHDYMLEILPPLFMRAEMFAMREFMTGSVTSIFFALTIDGRPRWFHGYCDLSDRGSPERMKAEIIERESRPLRAMTRDERLEHIWSSTHDDYRGYAGERWPAPMRGRRTVLVYTGQRGTILKLLDDLTEAEIAAKLPVQLRHLPETVAA</sequence>
<dbReference type="InterPro" id="IPR009862">
    <property type="entry name" value="DUF1419"/>
</dbReference>
<evidence type="ECO:0000313" key="1">
    <source>
        <dbReference type="EMBL" id="OSJ36922.1"/>
    </source>
</evidence>
<dbReference type="EMBL" id="NAFL01000161">
    <property type="protein sequence ID" value="OSJ36922.1"/>
    <property type="molecule type" value="Genomic_DNA"/>
</dbReference>
<organism evidence="1 2">
    <name type="scientific">Bradyrhizobium japonicum</name>
    <dbReference type="NCBI Taxonomy" id="375"/>
    <lineage>
        <taxon>Bacteria</taxon>
        <taxon>Pseudomonadati</taxon>
        <taxon>Pseudomonadota</taxon>
        <taxon>Alphaproteobacteria</taxon>
        <taxon>Hyphomicrobiales</taxon>
        <taxon>Nitrobacteraceae</taxon>
        <taxon>Bradyrhizobium</taxon>
    </lineage>
</organism>
<accession>A0A1Y2K092</accession>
<proteinExistence type="predicted"/>
<evidence type="ECO:0008006" key="3">
    <source>
        <dbReference type="Google" id="ProtNLM"/>
    </source>
</evidence>
<gene>
    <name evidence="1" type="ORF">BSZ19_01895</name>
</gene>
<dbReference type="Proteomes" id="UP000193335">
    <property type="component" value="Unassembled WGS sequence"/>
</dbReference>
<evidence type="ECO:0000313" key="2">
    <source>
        <dbReference type="Proteomes" id="UP000193335"/>
    </source>
</evidence>
<dbReference type="Pfam" id="PF07215">
    <property type="entry name" value="DUF1419"/>
    <property type="match status" value="1"/>
</dbReference>